<accession>A0A978V4U4</accession>
<dbReference type="InterPro" id="IPR021109">
    <property type="entry name" value="Peptidase_aspartic_dom_sf"/>
</dbReference>
<gene>
    <name evidence="2" type="ORF">FEM48_Zijuj07G0131900</name>
</gene>
<sequence>MRLWFKILSTKTASRINTRVASVAPFEARFSSKAISRTRTGPRALTIDLVLQGKNVVWRIYGANYMVKAKRRCALSVFHL</sequence>
<dbReference type="Pfam" id="PF14541">
    <property type="entry name" value="TAXi_C"/>
    <property type="match status" value="1"/>
</dbReference>
<dbReference type="AlphaFoldDB" id="A0A978V4U4"/>
<reference evidence="2" key="1">
    <citation type="journal article" date="2021" name="Front. Plant Sci.">
        <title>Chromosome-Scale Genome Assembly for Chinese Sour Jujube and Insights Into Its Genome Evolution and Domestication Signature.</title>
        <authorList>
            <person name="Shen L.-Y."/>
            <person name="Luo H."/>
            <person name="Wang X.-L."/>
            <person name="Wang X.-M."/>
            <person name="Qiu X.-J."/>
            <person name="Liu H."/>
            <person name="Zhou S.-S."/>
            <person name="Jia K.-H."/>
            <person name="Nie S."/>
            <person name="Bao Y.-T."/>
            <person name="Zhang R.-G."/>
            <person name="Yun Q.-Z."/>
            <person name="Chai Y.-H."/>
            <person name="Lu J.-Y."/>
            <person name="Li Y."/>
            <person name="Zhao S.-W."/>
            <person name="Mao J.-F."/>
            <person name="Jia S.-G."/>
            <person name="Mao Y.-M."/>
        </authorList>
    </citation>
    <scope>NUCLEOTIDE SEQUENCE</scope>
    <source>
        <strain evidence="2">AT0</strain>
        <tissue evidence="2">Leaf</tissue>
    </source>
</reference>
<comment type="caution">
    <text evidence="2">The sequence shown here is derived from an EMBL/GenBank/DDBJ whole genome shotgun (WGS) entry which is preliminary data.</text>
</comment>
<feature type="domain" description="Xylanase inhibitor C-terminal" evidence="1">
    <location>
        <begin position="12"/>
        <end position="72"/>
    </location>
</feature>
<evidence type="ECO:0000259" key="1">
    <source>
        <dbReference type="Pfam" id="PF14541"/>
    </source>
</evidence>
<protein>
    <recommendedName>
        <fullName evidence="1">Xylanase inhibitor C-terminal domain-containing protein</fullName>
    </recommendedName>
</protein>
<dbReference type="Proteomes" id="UP000813462">
    <property type="component" value="Unassembled WGS sequence"/>
</dbReference>
<organism evidence="2 3">
    <name type="scientific">Ziziphus jujuba var. spinosa</name>
    <dbReference type="NCBI Taxonomy" id="714518"/>
    <lineage>
        <taxon>Eukaryota</taxon>
        <taxon>Viridiplantae</taxon>
        <taxon>Streptophyta</taxon>
        <taxon>Embryophyta</taxon>
        <taxon>Tracheophyta</taxon>
        <taxon>Spermatophyta</taxon>
        <taxon>Magnoliopsida</taxon>
        <taxon>eudicotyledons</taxon>
        <taxon>Gunneridae</taxon>
        <taxon>Pentapetalae</taxon>
        <taxon>rosids</taxon>
        <taxon>fabids</taxon>
        <taxon>Rosales</taxon>
        <taxon>Rhamnaceae</taxon>
        <taxon>Paliureae</taxon>
        <taxon>Ziziphus</taxon>
    </lineage>
</organism>
<dbReference type="EMBL" id="JAEACU010000007">
    <property type="protein sequence ID" value="KAH7522377.1"/>
    <property type="molecule type" value="Genomic_DNA"/>
</dbReference>
<name>A0A978V4U4_ZIZJJ</name>
<dbReference type="Gene3D" id="2.40.70.10">
    <property type="entry name" value="Acid Proteases"/>
    <property type="match status" value="1"/>
</dbReference>
<proteinExistence type="predicted"/>
<dbReference type="InterPro" id="IPR032799">
    <property type="entry name" value="TAXi_C"/>
</dbReference>
<evidence type="ECO:0000313" key="3">
    <source>
        <dbReference type="Proteomes" id="UP000813462"/>
    </source>
</evidence>
<evidence type="ECO:0000313" key="2">
    <source>
        <dbReference type="EMBL" id="KAH7522377.1"/>
    </source>
</evidence>